<dbReference type="EMBL" id="MUYB01000012">
    <property type="protein sequence ID" value="OOS05872.1"/>
    <property type="molecule type" value="Genomic_DNA"/>
</dbReference>
<accession>A0A1T0B7B3</accession>
<dbReference type="InterPro" id="IPR015126">
    <property type="entry name" value="Mu_I-gamma"/>
</dbReference>
<dbReference type="STRING" id="123822.B0188_03600"/>
<gene>
    <name evidence="2" type="ORF">B0188_03600</name>
</gene>
<dbReference type="Gene3D" id="1.10.10.60">
    <property type="entry name" value="Homeodomain-like"/>
    <property type="match status" value="1"/>
</dbReference>
<evidence type="ECO:0000313" key="3">
    <source>
        <dbReference type="Proteomes" id="UP000190023"/>
    </source>
</evidence>
<evidence type="ECO:0000259" key="1">
    <source>
        <dbReference type="Pfam" id="PF09039"/>
    </source>
</evidence>
<feature type="domain" description="Mu DNA binding I gamma subdomain" evidence="1">
    <location>
        <begin position="4"/>
        <end position="56"/>
    </location>
</feature>
<keyword evidence="3" id="KW-1185">Reference proteome</keyword>
<comment type="caution">
    <text evidence="2">The sequence shown here is derived from an EMBL/GenBank/DDBJ whole genome shotgun (WGS) entry which is preliminary data.</text>
</comment>
<dbReference type="InterPro" id="IPR009057">
    <property type="entry name" value="Homeodomain-like_sf"/>
</dbReference>
<dbReference type="SUPFAM" id="SSF46689">
    <property type="entry name" value="Homeodomain-like"/>
    <property type="match status" value="1"/>
</dbReference>
<dbReference type="Pfam" id="PF09039">
    <property type="entry name" value="HTH_Tnp_Mu_2"/>
    <property type="match status" value="1"/>
</dbReference>
<sequence length="63" mass="7582">MKPILAEAYTFFMTTYLDPKMYTVEECYQRLVEKAKKEGWEIPTLDEMKEWLARTIEVTSDRI</sequence>
<reference evidence="2 3" key="1">
    <citation type="submission" date="2017-02" db="EMBL/GenBank/DDBJ databases">
        <title>Draft genome sequence of Haemophilus felis CCUG 31170 type strain.</title>
        <authorList>
            <person name="Engstrom-Jakobsson H."/>
            <person name="Salva-Serra F."/>
            <person name="Thorell K."/>
            <person name="Gonzales-Siles L."/>
            <person name="Karlsson R."/>
            <person name="Boulund F."/>
            <person name="Engstrand L."/>
            <person name="Kristiansson E."/>
            <person name="Moore E."/>
        </authorList>
    </citation>
    <scope>NUCLEOTIDE SEQUENCE [LARGE SCALE GENOMIC DNA]</scope>
    <source>
        <strain evidence="2 3">CCUG 31170</strain>
    </source>
</reference>
<dbReference type="AlphaFoldDB" id="A0A1T0B7B3"/>
<name>A0A1T0B7B3_9PAST</name>
<dbReference type="OrthoDB" id="5676324at2"/>
<dbReference type="Proteomes" id="UP000190023">
    <property type="component" value="Unassembled WGS sequence"/>
</dbReference>
<organism evidence="2 3">
    <name type="scientific">[Haemophilus] felis</name>
    <dbReference type="NCBI Taxonomy" id="123822"/>
    <lineage>
        <taxon>Bacteria</taxon>
        <taxon>Pseudomonadati</taxon>
        <taxon>Pseudomonadota</taxon>
        <taxon>Gammaproteobacteria</taxon>
        <taxon>Pasteurellales</taxon>
        <taxon>Pasteurellaceae</taxon>
    </lineage>
</organism>
<evidence type="ECO:0000313" key="2">
    <source>
        <dbReference type="EMBL" id="OOS05872.1"/>
    </source>
</evidence>
<proteinExistence type="predicted"/>
<protein>
    <recommendedName>
        <fullName evidence="1">Mu DNA binding I gamma subdomain domain-containing protein</fullName>
    </recommendedName>
</protein>